<name>A0A413Z0H3_9FIRM</name>
<evidence type="ECO:0000256" key="1">
    <source>
        <dbReference type="SAM" id="Phobius"/>
    </source>
</evidence>
<proteinExistence type="predicted"/>
<keyword evidence="1" id="KW-0472">Membrane</keyword>
<sequence length="224" mass="26512">MNNIKDYRSEELKIFVLANVLMILCIEKVITWDRLISGDAVLLKLILVIIDSAVLLAIWYSFVYLADALFPTNIKNKIVYFGSPLPGQTVFTRLSTKTVDERFTKEQIVEKYSDIINNFPKSKKEKLYYENCKWYSIYNMYRDKTMVLVSNRDYLLCRDMTVSVVVIFILYFVMVFAFHVFEFKFEAFLYFVFAFLVTNLATRQKGRRYVNNVIAYDLNEIKKL</sequence>
<feature type="transmembrane region" description="Helical" evidence="1">
    <location>
        <begin position="12"/>
        <end position="30"/>
    </location>
</feature>
<comment type="caution">
    <text evidence="2">The sequence shown here is derived from an EMBL/GenBank/DDBJ whole genome shotgun (WGS) entry which is preliminary data.</text>
</comment>
<feature type="transmembrane region" description="Helical" evidence="1">
    <location>
        <begin position="42"/>
        <end position="66"/>
    </location>
</feature>
<reference evidence="2 3" key="1">
    <citation type="submission" date="2018-08" db="EMBL/GenBank/DDBJ databases">
        <title>A genome reference for cultivated species of the human gut microbiota.</title>
        <authorList>
            <person name="Zou Y."/>
            <person name="Xue W."/>
            <person name="Luo G."/>
        </authorList>
    </citation>
    <scope>NUCLEOTIDE SEQUENCE [LARGE SCALE GENOMIC DNA]</scope>
    <source>
        <strain evidence="2 3">AM37-3BH</strain>
    </source>
</reference>
<dbReference type="Proteomes" id="UP000285844">
    <property type="component" value="Unassembled WGS sequence"/>
</dbReference>
<protein>
    <submittedName>
        <fullName evidence="2">Uncharacterized protein</fullName>
    </submittedName>
</protein>
<gene>
    <name evidence="2" type="ORF">DW858_02780</name>
</gene>
<dbReference type="EMBL" id="QSHM01000002">
    <property type="protein sequence ID" value="RHC14763.1"/>
    <property type="molecule type" value="Genomic_DNA"/>
</dbReference>
<accession>A0A413Z0H3</accession>
<feature type="transmembrane region" description="Helical" evidence="1">
    <location>
        <begin position="160"/>
        <end position="181"/>
    </location>
</feature>
<evidence type="ECO:0000313" key="2">
    <source>
        <dbReference type="EMBL" id="RHC14763.1"/>
    </source>
</evidence>
<evidence type="ECO:0000313" key="3">
    <source>
        <dbReference type="Proteomes" id="UP000285844"/>
    </source>
</evidence>
<keyword evidence="1" id="KW-0812">Transmembrane</keyword>
<feature type="transmembrane region" description="Helical" evidence="1">
    <location>
        <begin position="187"/>
        <end position="202"/>
    </location>
</feature>
<dbReference type="RefSeq" id="WP_118362422.1">
    <property type="nucleotide sequence ID" value="NZ_QSHM01000002.1"/>
</dbReference>
<keyword evidence="1" id="KW-1133">Transmembrane helix</keyword>
<organism evidence="2 3">
    <name type="scientific">Lachnospira eligens</name>
    <dbReference type="NCBI Taxonomy" id="39485"/>
    <lineage>
        <taxon>Bacteria</taxon>
        <taxon>Bacillati</taxon>
        <taxon>Bacillota</taxon>
        <taxon>Clostridia</taxon>
        <taxon>Lachnospirales</taxon>
        <taxon>Lachnospiraceae</taxon>
        <taxon>Lachnospira</taxon>
    </lineage>
</organism>
<dbReference type="AlphaFoldDB" id="A0A413Z0H3"/>